<feature type="compositionally biased region" description="Polar residues" evidence="1">
    <location>
        <begin position="256"/>
        <end position="267"/>
    </location>
</feature>
<feature type="region of interest" description="Disordered" evidence="1">
    <location>
        <begin position="252"/>
        <end position="291"/>
    </location>
</feature>
<evidence type="ECO:0000313" key="2">
    <source>
        <dbReference type="EMBL" id="KAG0250939.1"/>
    </source>
</evidence>
<dbReference type="OrthoDB" id="2505887at2759"/>
<reference evidence="2" key="1">
    <citation type="journal article" date="2020" name="Fungal Divers.">
        <title>Resolving the Mortierellaceae phylogeny through synthesis of multi-gene phylogenetics and phylogenomics.</title>
        <authorList>
            <person name="Vandepol N."/>
            <person name="Liber J."/>
            <person name="Desiro A."/>
            <person name="Na H."/>
            <person name="Kennedy M."/>
            <person name="Barry K."/>
            <person name="Grigoriev I.V."/>
            <person name="Miller A.N."/>
            <person name="O'Donnell K."/>
            <person name="Stajich J.E."/>
            <person name="Bonito G."/>
        </authorList>
    </citation>
    <scope>NUCLEOTIDE SEQUENCE</scope>
    <source>
        <strain evidence="2">BC1065</strain>
    </source>
</reference>
<keyword evidence="3" id="KW-1185">Reference proteome</keyword>
<proteinExistence type="predicted"/>
<dbReference type="EMBL" id="JAAAJB010000807">
    <property type="protein sequence ID" value="KAG0250939.1"/>
    <property type="molecule type" value="Genomic_DNA"/>
</dbReference>
<organism evidence="2 3">
    <name type="scientific">Actinomortierella ambigua</name>
    <dbReference type="NCBI Taxonomy" id="1343610"/>
    <lineage>
        <taxon>Eukaryota</taxon>
        <taxon>Fungi</taxon>
        <taxon>Fungi incertae sedis</taxon>
        <taxon>Mucoromycota</taxon>
        <taxon>Mortierellomycotina</taxon>
        <taxon>Mortierellomycetes</taxon>
        <taxon>Mortierellales</taxon>
        <taxon>Mortierellaceae</taxon>
        <taxon>Actinomortierella</taxon>
    </lineage>
</organism>
<gene>
    <name evidence="2" type="ORF">DFQ27_009125</name>
</gene>
<dbReference type="Proteomes" id="UP000807716">
    <property type="component" value="Unassembled WGS sequence"/>
</dbReference>
<protein>
    <submittedName>
        <fullName evidence="2">Uncharacterized protein</fullName>
    </submittedName>
</protein>
<evidence type="ECO:0000313" key="3">
    <source>
        <dbReference type="Proteomes" id="UP000807716"/>
    </source>
</evidence>
<feature type="region of interest" description="Disordered" evidence="1">
    <location>
        <begin position="92"/>
        <end position="113"/>
    </location>
</feature>
<evidence type="ECO:0000256" key="1">
    <source>
        <dbReference type="SAM" id="MobiDB-lite"/>
    </source>
</evidence>
<dbReference type="AlphaFoldDB" id="A0A9P6TX28"/>
<feature type="compositionally biased region" description="Low complexity" evidence="1">
    <location>
        <begin position="275"/>
        <end position="287"/>
    </location>
</feature>
<comment type="caution">
    <text evidence="2">The sequence shown here is derived from an EMBL/GenBank/DDBJ whole genome shotgun (WGS) entry which is preliminary data.</text>
</comment>
<name>A0A9P6TX28_9FUNG</name>
<accession>A0A9P6TX28</accession>
<sequence length="375" mass="42448">MLKPYPPAEDYVTVSRFGAIRPKSVTVECREDFVLPFECTRKEEFREHGAQSPYSAVFQTAFKDACQAQLHEDDDLPSLDSVLDHLATQPPIAKEKTSAKSKTKKPPSSTVAVIHTPDPSPCGIFTYSSHFSRLQVEFATGHQHTLERAKFYTKYEQKFLTCPLGVLQRPEIDEKYENERLRQHVQVLIPALYEIVRGTPDKADRASDFFKGDKERRALAQKVGPGAFDAQEYAYIRRLLLAEFMPSITTNRRKSLNGSSQQFPSSSRRGHHHQATATATEGTAAATPISPLEEEGDITKGLSEQRRLLFVTDVLLPETITRLTMMYRGVPYENAHQLIQDCVRDDNKDISWVEDIYSARESFLEGRSFRGTATK</sequence>